<dbReference type="EMBL" id="OCMF01000001">
    <property type="protein sequence ID" value="SOC78687.1"/>
    <property type="molecule type" value="Genomic_DNA"/>
</dbReference>
<organism evidence="1 2">
    <name type="scientific">Salinimicrobium sediminis</name>
    <dbReference type="NCBI Taxonomy" id="1343891"/>
    <lineage>
        <taxon>Bacteria</taxon>
        <taxon>Pseudomonadati</taxon>
        <taxon>Bacteroidota</taxon>
        <taxon>Flavobacteriia</taxon>
        <taxon>Flavobacteriales</taxon>
        <taxon>Flavobacteriaceae</taxon>
        <taxon>Salinimicrobium</taxon>
    </lineage>
</organism>
<proteinExistence type="predicted"/>
<keyword evidence="2" id="KW-1185">Reference proteome</keyword>
<sequence length="44" mass="5405">MKYARLKRIKKMLVKMSNGGKRRLDKILTLHIFIRTIFYQFLSF</sequence>
<name>A0A285X026_9FLAO</name>
<dbReference type="Proteomes" id="UP000219193">
    <property type="component" value="Unassembled WGS sequence"/>
</dbReference>
<gene>
    <name evidence="1" type="ORF">SAMN06296241_0200</name>
</gene>
<reference evidence="2" key="1">
    <citation type="submission" date="2017-09" db="EMBL/GenBank/DDBJ databases">
        <authorList>
            <person name="Varghese N."/>
            <person name="Submissions S."/>
        </authorList>
    </citation>
    <scope>NUCLEOTIDE SEQUENCE [LARGE SCALE GENOMIC DNA]</scope>
    <source>
        <strain evidence="2">CGMCC 1.12641</strain>
    </source>
</reference>
<dbReference type="AlphaFoldDB" id="A0A285X026"/>
<protein>
    <submittedName>
        <fullName evidence="1">Uncharacterized protein</fullName>
    </submittedName>
</protein>
<accession>A0A285X026</accession>
<evidence type="ECO:0000313" key="2">
    <source>
        <dbReference type="Proteomes" id="UP000219193"/>
    </source>
</evidence>
<evidence type="ECO:0000313" key="1">
    <source>
        <dbReference type="EMBL" id="SOC78687.1"/>
    </source>
</evidence>